<gene>
    <name evidence="1" type="ORF">ESP70_000275</name>
</gene>
<dbReference type="AlphaFoldDB" id="A0A5M4FGP4"/>
<dbReference type="Proteomes" id="UP000380867">
    <property type="component" value="Unassembled WGS sequence"/>
</dbReference>
<accession>A0A5M4FGP4</accession>
<keyword evidence="2" id="KW-1185">Reference proteome</keyword>
<organism evidence="1 2">
    <name type="scientific">Aeromicrobium ginsengisoli</name>
    <dbReference type="NCBI Taxonomy" id="363867"/>
    <lineage>
        <taxon>Bacteria</taxon>
        <taxon>Bacillati</taxon>
        <taxon>Actinomycetota</taxon>
        <taxon>Actinomycetes</taxon>
        <taxon>Propionibacteriales</taxon>
        <taxon>Nocardioidaceae</taxon>
        <taxon>Aeromicrobium</taxon>
    </lineage>
</organism>
<dbReference type="RefSeq" id="WP_149687403.1">
    <property type="nucleotide sequence ID" value="NZ_SDPQ02000001.1"/>
</dbReference>
<dbReference type="EMBL" id="SDPQ02000001">
    <property type="protein sequence ID" value="KAA1399250.1"/>
    <property type="molecule type" value="Genomic_DNA"/>
</dbReference>
<evidence type="ECO:0000313" key="2">
    <source>
        <dbReference type="Proteomes" id="UP000380867"/>
    </source>
</evidence>
<evidence type="ECO:0008006" key="3">
    <source>
        <dbReference type="Google" id="ProtNLM"/>
    </source>
</evidence>
<comment type="caution">
    <text evidence="1">The sequence shown here is derived from an EMBL/GenBank/DDBJ whole genome shotgun (WGS) entry which is preliminary data.</text>
</comment>
<protein>
    <recommendedName>
        <fullName evidence="3">Type IV toxin-antitoxin system AbiEi family antitoxin domain-containing protein</fullName>
    </recommendedName>
</protein>
<reference evidence="1" key="1">
    <citation type="submission" date="2019-09" db="EMBL/GenBank/DDBJ databases">
        <authorList>
            <person name="Li J."/>
        </authorList>
    </citation>
    <scope>NUCLEOTIDE SEQUENCE [LARGE SCALE GENOMIC DNA]</scope>
    <source>
        <strain evidence="1">JCM 14732</strain>
    </source>
</reference>
<evidence type="ECO:0000313" key="1">
    <source>
        <dbReference type="EMBL" id="KAA1399250.1"/>
    </source>
</evidence>
<dbReference type="OrthoDB" id="5517693at2"/>
<sequence length="322" mass="36385">MPTLVNDGFPFTASQARDLGMAHAALVEQTSLGLLRRVFRGVYVDARVPDSRAHRLRAIKLVTPTQAIVSDETAAWLYGLDVFPPRERHNLEPALVVAHGATRVRRPGTRPRQALIKARDITFVDGVHVTTPVRTASDLLRKLYRPYALAAADAFAHDGLVDPDELTEYVNRLKGYRGIVQARTLATMVDPRMQSPGESWQRLRIRDAGFPPPEPQFEVIDDFGRSMFIDLPYPDLLIGTEFDGREFHTAGHHVAHDRERREYLSDLHGWRWVIGTRARLFGTDTSFEDELGDLLGIKPIARWWGHGRGESRWWAERAGLAS</sequence>
<proteinExistence type="predicted"/>
<name>A0A5M4FGP4_9ACTN</name>